<sequence>MKQINLILQAKGGVGKSLFTWFVAQAEKDKKTSFIDLDESTKTTANRLESVVGKNRIRHVDILNDYKRLEREKIIALFESLSKVQSPTIFIDFGAAESEEFKKLLEFDIPAHILKEELSQMGIDLRFYIIMAGRDAFVACYSYYEKLKFLIETHFQMIVLINEGTFSDAETITLVKQNFIDTGALFKGFGNLGNAESGRDVIKILTEGKGEDALNLMGKITFRKVLEQVKLIIAEHHGEFERN</sequence>
<dbReference type="EMBL" id="JAYGIL010000007">
    <property type="protein sequence ID" value="MEA5402772.1"/>
    <property type="molecule type" value="Genomic_DNA"/>
</dbReference>
<dbReference type="InterPro" id="IPR027417">
    <property type="entry name" value="P-loop_NTPase"/>
</dbReference>
<evidence type="ECO:0000313" key="2">
    <source>
        <dbReference type="Proteomes" id="UP001303899"/>
    </source>
</evidence>
<comment type="caution">
    <text evidence="1">The sequence shown here is derived from an EMBL/GenBank/DDBJ whole genome shotgun (WGS) entry which is preliminary data.</text>
</comment>
<gene>
    <name evidence="1" type="ORF">VB776_07595</name>
</gene>
<dbReference type="RefSeq" id="WP_323327646.1">
    <property type="nucleotide sequence ID" value="NZ_JAYGIL010000007.1"/>
</dbReference>
<proteinExistence type="predicted"/>
<evidence type="ECO:0008006" key="3">
    <source>
        <dbReference type="Google" id="ProtNLM"/>
    </source>
</evidence>
<keyword evidence="2" id="KW-1185">Reference proteome</keyword>
<organism evidence="1 2">
    <name type="scientific">Arcicella gelida</name>
    <dbReference type="NCBI Taxonomy" id="2984195"/>
    <lineage>
        <taxon>Bacteria</taxon>
        <taxon>Pseudomonadati</taxon>
        <taxon>Bacteroidota</taxon>
        <taxon>Cytophagia</taxon>
        <taxon>Cytophagales</taxon>
        <taxon>Flectobacillaceae</taxon>
        <taxon>Arcicella</taxon>
    </lineage>
</organism>
<evidence type="ECO:0000313" key="1">
    <source>
        <dbReference type="EMBL" id="MEA5402772.1"/>
    </source>
</evidence>
<dbReference type="SUPFAM" id="SSF52540">
    <property type="entry name" value="P-loop containing nucleoside triphosphate hydrolases"/>
    <property type="match status" value="1"/>
</dbReference>
<protein>
    <recommendedName>
        <fullName evidence="3">CobQ/CobB/MinD/ParA nucleotide binding domain-containing protein</fullName>
    </recommendedName>
</protein>
<accession>A0ABU5S2T3</accession>
<name>A0ABU5S2T3_9BACT</name>
<dbReference type="Proteomes" id="UP001303899">
    <property type="component" value="Unassembled WGS sequence"/>
</dbReference>
<reference evidence="1 2" key="1">
    <citation type="submission" date="2023-12" db="EMBL/GenBank/DDBJ databases">
        <title>Novel species of the genus Arcicella isolated from rivers.</title>
        <authorList>
            <person name="Lu H."/>
        </authorList>
    </citation>
    <scope>NUCLEOTIDE SEQUENCE [LARGE SCALE GENOMIC DNA]</scope>
    <source>
        <strain evidence="1 2">DC2W</strain>
    </source>
</reference>